<evidence type="ECO:0000256" key="1">
    <source>
        <dbReference type="SAM" id="Phobius"/>
    </source>
</evidence>
<accession>A0A2P2M6L2</accession>
<proteinExistence type="predicted"/>
<keyword evidence="1" id="KW-1133">Transmembrane helix</keyword>
<protein>
    <submittedName>
        <fullName evidence="2">Uncharacterized protein MANES_02G078600</fullName>
    </submittedName>
</protein>
<evidence type="ECO:0000313" key="2">
    <source>
        <dbReference type="EMBL" id="MBX25854.1"/>
    </source>
</evidence>
<keyword evidence="1" id="KW-0812">Transmembrane</keyword>
<sequence length="58" mass="6466">MDSASFFRDKSLGAESPISVSSSLLLPLIHYSICFISLLPLFSFNCSKAKQILFVEYC</sequence>
<name>A0A2P2M6L2_RHIMU</name>
<reference evidence="2" key="1">
    <citation type="submission" date="2018-02" db="EMBL/GenBank/DDBJ databases">
        <title>Rhizophora mucronata_Transcriptome.</title>
        <authorList>
            <person name="Meera S.P."/>
            <person name="Sreeshan A."/>
            <person name="Augustine A."/>
        </authorList>
    </citation>
    <scope>NUCLEOTIDE SEQUENCE</scope>
    <source>
        <tissue evidence="2">Leaf</tissue>
    </source>
</reference>
<keyword evidence="1" id="KW-0472">Membrane</keyword>
<feature type="transmembrane region" description="Helical" evidence="1">
    <location>
        <begin position="20"/>
        <end position="42"/>
    </location>
</feature>
<organism evidence="2">
    <name type="scientific">Rhizophora mucronata</name>
    <name type="common">Asiatic mangrove</name>
    <dbReference type="NCBI Taxonomy" id="61149"/>
    <lineage>
        <taxon>Eukaryota</taxon>
        <taxon>Viridiplantae</taxon>
        <taxon>Streptophyta</taxon>
        <taxon>Embryophyta</taxon>
        <taxon>Tracheophyta</taxon>
        <taxon>Spermatophyta</taxon>
        <taxon>Magnoliopsida</taxon>
        <taxon>eudicotyledons</taxon>
        <taxon>Gunneridae</taxon>
        <taxon>Pentapetalae</taxon>
        <taxon>rosids</taxon>
        <taxon>fabids</taxon>
        <taxon>Malpighiales</taxon>
        <taxon>Rhizophoraceae</taxon>
        <taxon>Rhizophora</taxon>
    </lineage>
</organism>
<dbReference type="EMBL" id="GGEC01045370">
    <property type="protein sequence ID" value="MBX25854.1"/>
    <property type="molecule type" value="Transcribed_RNA"/>
</dbReference>
<dbReference type="AlphaFoldDB" id="A0A2P2M6L2"/>